<keyword evidence="1" id="KW-0812">Transmembrane</keyword>
<dbReference type="Proteomes" id="UP000000863">
    <property type="component" value="Segment"/>
</dbReference>
<dbReference type="EMBL" id="AJ890364">
    <property type="protein sequence ID" value="CAI65504.1"/>
    <property type="molecule type" value="Genomic_DNA"/>
</dbReference>
<evidence type="ECO:0000256" key="1">
    <source>
        <dbReference type="SAM" id="Phobius"/>
    </source>
</evidence>
<organism evidence="2 3">
    <name type="scientific">Emiliania huxleyi virus 86 (isolate United Kingdom/English Channel/1999)</name>
    <name type="common">EhV-86</name>
    <dbReference type="NCBI Taxonomy" id="654925"/>
    <lineage>
        <taxon>Viruses</taxon>
        <taxon>Varidnaviria</taxon>
        <taxon>Bamfordvirae</taxon>
        <taxon>Nucleocytoviricota</taxon>
        <taxon>Megaviricetes</taxon>
        <taxon>Algavirales</taxon>
        <taxon>Phycodnaviridae</taxon>
        <taxon>Coccolithovirus</taxon>
        <taxon>Coccolithovirus huxleyi</taxon>
        <taxon>Emiliania huxleyi virus 86</taxon>
    </lineage>
</organism>
<sequence>MDTKDYIIVGLSVALTLTLVAVIIVLVNGKAQQLENPRFFSGEIMDEVNTAINNGEVVVPNVIGIDAEAKRRRAIADAWKLSDQTTYDMSADFRDL</sequence>
<keyword evidence="3" id="KW-1185">Reference proteome</keyword>
<name>Q4A352_EHV8U</name>
<feature type="transmembrane region" description="Helical" evidence="1">
    <location>
        <begin position="6"/>
        <end position="28"/>
    </location>
</feature>
<organismHost>
    <name type="scientific">Emiliania huxleyi</name>
    <name type="common">Coccolithophore</name>
    <name type="synonym">Pontosphaera huxleyi</name>
    <dbReference type="NCBI Taxonomy" id="2903"/>
</organismHost>
<evidence type="ECO:0000313" key="2">
    <source>
        <dbReference type="EMBL" id="CAI65504.1"/>
    </source>
</evidence>
<reference evidence="2 3" key="1">
    <citation type="journal article" date="2005" name="Science">
        <title>Complete genome sequence and lytic phase transcription profile of a Coccolithovirus.</title>
        <authorList>
            <person name="Wilson W.H."/>
            <person name="Schroeder D.C."/>
            <person name="Allen M.J."/>
            <person name="Holden M.T.G."/>
            <person name="Parkhill J."/>
            <person name="Barrell B.G."/>
            <person name="Churcher C."/>
            <person name="Hamlin N."/>
            <person name="Mungall K."/>
            <person name="Norbertczak H."/>
            <person name="Quail M.A."/>
            <person name="Price C."/>
            <person name="Rabbinowitsch E."/>
            <person name="Walker D."/>
            <person name="Craigon M."/>
            <person name="Roy D."/>
            <person name="Ghazal P."/>
        </authorList>
    </citation>
    <scope>NUCLEOTIDE SEQUENCE [LARGE SCALE GENOMIC DNA]</scope>
    <source>
        <strain evidence="3">Isolate United Kingdom/English Channel/1999</strain>
    </source>
</reference>
<gene>
    <name evidence="2" type="ORF">EhV081</name>
</gene>
<dbReference type="GeneID" id="3654981"/>
<protein>
    <submittedName>
        <fullName evidence="2">Putative membrane protein</fullName>
    </submittedName>
</protein>
<dbReference type="RefSeq" id="YP_293835.1">
    <property type="nucleotide sequence ID" value="NC_007346.1"/>
</dbReference>
<keyword evidence="1" id="KW-0472">Membrane</keyword>
<proteinExistence type="predicted"/>
<evidence type="ECO:0000313" key="3">
    <source>
        <dbReference type="Proteomes" id="UP000000863"/>
    </source>
</evidence>
<dbReference type="KEGG" id="vg:3654981"/>
<accession>Q4A352</accession>
<keyword evidence="1" id="KW-1133">Transmembrane helix</keyword>